<dbReference type="RefSeq" id="WP_048875216.1">
    <property type="nucleotide sequence ID" value="NZ_CP011126.1"/>
</dbReference>
<dbReference type="PANTHER" id="PTHR22683:SF41">
    <property type="entry name" value="DNA TRANSLOCASE FTSK"/>
    <property type="match status" value="1"/>
</dbReference>
<evidence type="ECO:0000256" key="5">
    <source>
        <dbReference type="ARBA" id="ARBA00022618"/>
    </source>
</evidence>
<evidence type="ECO:0000256" key="8">
    <source>
        <dbReference type="ARBA" id="ARBA00022829"/>
    </source>
</evidence>
<keyword evidence="11" id="KW-0238">DNA-binding</keyword>
<keyword evidence="10 15" id="KW-1133">Transmembrane helix</keyword>
<evidence type="ECO:0000256" key="1">
    <source>
        <dbReference type="ARBA" id="ARBA00004651"/>
    </source>
</evidence>
<evidence type="ECO:0000256" key="13">
    <source>
        <dbReference type="ARBA" id="ARBA00023306"/>
    </source>
</evidence>
<dbReference type="Pfam" id="PF17854">
    <property type="entry name" value="FtsK_alpha"/>
    <property type="match status" value="1"/>
</dbReference>
<evidence type="ECO:0000259" key="16">
    <source>
        <dbReference type="PROSITE" id="PS50901"/>
    </source>
</evidence>
<dbReference type="SUPFAM" id="SSF46785">
    <property type="entry name" value="Winged helix' DNA-binding domain"/>
    <property type="match status" value="1"/>
</dbReference>
<feature type="transmembrane region" description="Helical" evidence="15">
    <location>
        <begin position="114"/>
        <end position="142"/>
    </location>
</feature>
<dbReference type="InterPro" id="IPR036388">
    <property type="entry name" value="WH-like_DNA-bd_sf"/>
</dbReference>
<dbReference type="Pfam" id="PF01580">
    <property type="entry name" value="FtsK_SpoIIIE"/>
    <property type="match status" value="1"/>
</dbReference>
<dbReference type="Pfam" id="PF13491">
    <property type="entry name" value="FtsK_4TM"/>
    <property type="match status" value="1"/>
</dbReference>
<reference evidence="17 18" key="1">
    <citation type="journal article" date="2015" name="Genome Biol. Evol.">
        <title>Distinctive Genome Reduction Rates Revealed by Genomic Analyses of Two Coxiella-Like Endosymbionts in Ticks.</title>
        <authorList>
            <person name="Gottlieb Y."/>
            <person name="Lalzar I."/>
            <person name="Klasson L."/>
        </authorList>
    </citation>
    <scope>NUCLEOTIDE SEQUENCE [LARGE SCALE GENOMIC DNA]</scope>
    <source>
        <strain evidence="17 18">CRt</strain>
    </source>
</reference>
<evidence type="ECO:0000313" key="17">
    <source>
        <dbReference type="EMBL" id="AKQ33618.1"/>
    </source>
</evidence>
<name>A0ABM5UUH4_9COXI</name>
<evidence type="ECO:0000256" key="2">
    <source>
        <dbReference type="ARBA" id="ARBA00006474"/>
    </source>
</evidence>
<feature type="transmembrane region" description="Helical" evidence="15">
    <location>
        <begin position="29"/>
        <end position="48"/>
    </location>
</feature>
<proteinExistence type="inferred from homology"/>
<feature type="binding site" evidence="14">
    <location>
        <begin position="437"/>
        <end position="444"/>
    </location>
    <ligand>
        <name>ATP</name>
        <dbReference type="ChEBI" id="CHEBI:30616"/>
    </ligand>
</feature>
<dbReference type="GO" id="GO:0051301">
    <property type="term" value="P:cell division"/>
    <property type="evidence" value="ECO:0007669"/>
    <property type="project" value="UniProtKB-KW"/>
</dbReference>
<evidence type="ECO:0000313" key="18">
    <source>
        <dbReference type="Proteomes" id="UP000063965"/>
    </source>
</evidence>
<feature type="transmembrane region" description="Helical" evidence="15">
    <location>
        <begin position="148"/>
        <end position="168"/>
    </location>
</feature>
<dbReference type="InterPro" id="IPR025199">
    <property type="entry name" value="FtsK_4TM"/>
</dbReference>
<dbReference type="InterPro" id="IPR041027">
    <property type="entry name" value="FtsK_alpha"/>
</dbReference>
<protein>
    <recommendedName>
        <fullName evidence="3">DNA translocase FtsK</fullName>
    </recommendedName>
</protein>
<feature type="transmembrane region" description="Helical" evidence="15">
    <location>
        <begin position="175"/>
        <end position="196"/>
    </location>
</feature>
<keyword evidence="8" id="KW-0159">Chromosome partition</keyword>
<dbReference type="SMART" id="SM00843">
    <property type="entry name" value="Ftsk_gamma"/>
    <property type="match status" value="1"/>
</dbReference>
<evidence type="ECO:0000256" key="3">
    <source>
        <dbReference type="ARBA" id="ARBA00020887"/>
    </source>
</evidence>
<evidence type="ECO:0000256" key="15">
    <source>
        <dbReference type="SAM" id="Phobius"/>
    </source>
</evidence>
<dbReference type="InterPro" id="IPR050206">
    <property type="entry name" value="FtsK/SpoIIIE/SftA"/>
</dbReference>
<dbReference type="Gene3D" id="1.10.10.10">
    <property type="entry name" value="Winged helix-like DNA-binding domain superfamily/Winged helix DNA-binding domain"/>
    <property type="match status" value="1"/>
</dbReference>
<keyword evidence="9 14" id="KW-0067">ATP-binding</keyword>
<dbReference type="EMBL" id="CP011126">
    <property type="protein sequence ID" value="AKQ33618.1"/>
    <property type="molecule type" value="Genomic_DNA"/>
</dbReference>
<dbReference type="PROSITE" id="PS50901">
    <property type="entry name" value="FTSK"/>
    <property type="match status" value="1"/>
</dbReference>
<dbReference type="InterPro" id="IPR002543">
    <property type="entry name" value="FtsK_dom"/>
</dbReference>
<dbReference type="InterPro" id="IPR036390">
    <property type="entry name" value="WH_DNA-bd_sf"/>
</dbReference>
<gene>
    <name evidence="17" type="primary">ftsK</name>
    <name evidence="17" type="ORF">CleRT_08310</name>
</gene>
<keyword evidence="18" id="KW-1185">Reference proteome</keyword>
<accession>A0ABM5UUH4</accession>
<feature type="transmembrane region" description="Helical" evidence="15">
    <location>
        <begin position="78"/>
        <end position="102"/>
    </location>
</feature>
<evidence type="ECO:0000256" key="9">
    <source>
        <dbReference type="ARBA" id="ARBA00022840"/>
    </source>
</evidence>
<feature type="domain" description="FtsK" evidence="16">
    <location>
        <begin position="420"/>
        <end position="630"/>
    </location>
</feature>
<keyword evidence="6 15" id="KW-0812">Transmembrane</keyword>
<sequence length="779" mass="86206">MKRGKKCKKIEKETKINSRTSLSYRLREGCFILVLTFSVFFLLALVSYHPSDPSWSHSVAIKKVANVTGEIGAWISDFLLYTAGYLAYLFPFILSFAGWIFFRNRHKQRTEPLIIWSLVLLRSLGFLLLLLAGTGLAVIHLSFSPSHLPFNAGGILGTVVAGTLLPICNRVGTTLILFSFLMIGITLFTGLSWFWFLEFFGGVLMKLAKLTKEQLRVISWKDLFPIPSLRNQEVSVAIPQIKLVEPAFIPEPQEMNTKPKIAERPKLEIVDTEFKAPRFKGSVIIPDLSLLDKPVKDHEASYSEEELQQRSKELELRLADFGVQSQVVAVHPGPVVTRFELELAAGTKVSRVTNLVKDLARSLSVISVRVVEVIPGKSAIGIELPNKVREVVSLYEVLATKQYQNARSSLTLALGKDIGGHPVIVDLAKMPHLLVAGTTGSGKSVSLNVMLLSLLYKATPKHLRLILIDPKMLELSVYEGIPHLLTPVVTDMKDAASALRWCVAEMERRYRLMASLGVRNILGYNAKVREASEAGVPLLDPLQSNEEGKLPELQELPQIVVIADEFADMMVVVGKKVETLIVRLAQKARAAGIHLIFATQRPSVDVITGLIKANIPTRVAFQVSSKIDSRTILDQQGAEQLLGHGDLLYLAPGTGVPVRVHGPYVKDEEVHRVAKYLKKSSEANYLEGILDEMTAQDLRGFTEAALGGGSEEGERDLLYDQAVEVVIRSRRVSVSSIQRRFKIGYNRAARIVEAMEIAGVVSPMENNGTREVLVSSQEN</sequence>
<dbReference type="InterPro" id="IPR018541">
    <property type="entry name" value="Ftsk_gamma"/>
</dbReference>
<dbReference type="InterPro" id="IPR027417">
    <property type="entry name" value="P-loop_NTPase"/>
</dbReference>
<evidence type="ECO:0000256" key="12">
    <source>
        <dbReference type="ARBA" id="ARBA00023136"/>
    </source>
</evidence>
<evidence type="ECO:0000256" key="6">
    <source>
        <dbReference type="ARBA" id="ARBA00022692"/>
    </source>
</evidence>
<dbReference type="Proteomes" id="UP000063965">
    <property type="component" value="Chromosome"/>
</dbReference>
<keyword evidence="12 15" id="KW-0472">Membrane</keyword>
<comment type="subcellular location">
    <subcellularLocation>
        <location evidence="1">Cell membrane</location>
        <topology evidence="1">Multi-pass membrane protein</topology>
    </subcellularLocation>
</comment>
<evidence type="ECO:0000256" key="4">
    <source>
        <dbReference type="ARBA" id="ARBA00022475"/>
    </source>
</evidence>
<organism evidence="17 18">
    <name type="scientific">Candidatus Coxiella mudrowiae</name>
    <dbReference type="NCBI Taxonomy" id="2054173"/>
    <lineage>
        <taxon>Bacteria</taxon>
        <taxon>Pseudomonadati</taxon>
        <taxon>Pseudomonadota</taxon>
        <taxon>Gammaproteobacteria</taxon>
        <taxon>Legionellales</taxon>
        <taxon>Coxiellaceae</taxon>
        <taxon>Coxiella</taxon>
    </lineage>
</organism>
<evidence type="ECO:0000256" key="10">
    <source>
        <dbReference type="ARBA" id="ARBA00022989"/>
    </source>
</evidence>
<keyword evidence="13" id="KW-0131">Cell cycle</keyword>
<evidence type="ECO:0000256" key="7">
    <source>
        <dbReference type="ARBA" id="ARBA00022741"/>
    </source>
</evidence>
<comment type="similarity">
    <text evidence="2">Belongs to the FtsK/SpoIIIE/SftA family.</text>
</comment>
<evidence type="ECO:0000256" key="14">
    <source>
        <dbReference type="PROSITE-ProRule" id="PRU00289"/>
    </source>
</evidence>
<keyword evidence="4" id="KW-1003">Cell membrane</keyword>
<dbReference type="Gene3D" id="3.30.980.40">
    <property type="match status" value="1"/>
</dbReference>
<keyword evidence="5 17" id="KW-0132">Cell division</keyword>
<dbReference type="Gene3D" id="3.40.50.300">
    <property type="entry name" value="P-loop containing nucleotide triphosphate hydrolases"/>
    <property type="match status" value="1"/>
</dbReference>
<dbReference type="PANTHER" id="PTHR22683">
    <property type="entry name" value="SPORULATION PROTEIN RELATED"/>
    <property type="match status" value="1"/>
</dbReference>
<dbReference type="CDD" id="cd01127">
    <property type="entry name" value="TrwB_TraG_TraD_VirD4"/>
    <property type="match status" value="1"/>
</dbReference>
<dbReference type="SUPFAM" id="SSF52540">
    <property type="entry name" value="P-loop containing nucleoside triphosphate hydrolases"/>
    <property type="match status" value="1"/>
</dbReference>
<keyword evidence="7 14" id="KW-0547">Nucleotide-binding</keyword>
<dbReference type="Pfam" id="PF09397">
    <property type="entry name" value="FtsK_gamma"/>
    <property type="match status" value="1"/>
</dbReference>
<evidence type="ECO:0000256" key="11">
    <source>
        <dbReference type="ARBA" id="ARBA00023125"/>
    </source>
</evidence>